<dbReference type="Proteomes" id="UP000217780">
    <property type="component" value="Unassembled WGS sequence"/>
</dbReference>
<feature type="compositionally biased region" description="Polar residues" evidence="7">
    <location>
        <begin position="562"/>
        <end position="572"/>
    </location>
</feature>
<comment type="caution">
    <text evidence="10">The sequence shown here is derived from an EMBL/GenBank/DDBJ whole genome shotgun (WGS) entry which is preliminary data.</text>
</comment>
<proteinExistence type="inferred from homology"/>
<feature type="chain" id="PRO_5013059293" evidence="8">
    <location>
        <begin position="26"/>
        <end position="1180"/>
    </location>
</feature>
<evidence type="ECO:0000256" key="4">
    <source>
        <dbReference type="ARBA" id="ARBA00022723"/>
    </source>
</evidence>
<feature type="region of interest" description="Disordered" evidence="7">
    <location>
        <begin position="562"/>
        <end position="589"/>
    </location>
</feature>
<evidence type="ECO:0000256" key="3">
    <source>
        <dbReference type="ARBA" id="ARBA00022558"/>
    </source>
</evidence>
<keyword evidence="5" id="KW-0106">Calcium</keyword>
<comment type="subcellular location">
    <subcellularLocation>
        <location evidence="1">Fimbrium</location>
    </subcellularLocation>
</comment>
<organism evidence="10 11">
    <name type="scientific">Vandammella animalimorsus</name>
    <dbReference type="NCBI Taxonomy" id="2029117"/>
    <lineage>
        <taxon>Bacteria</taxon>
        <taxon>Pseudomonadati</taxon>
        <taxon>Pseudomonadota</taxon>
        <taxon>Betaproteobacteria</taxon>
        <taxon>Burkholderiales</taxon>
        <taxon>Comamonadaceae</taxon>
        <taxon>Vandammella</taxon>
    </lineage>
</organism>
<dbReference type="SUPFAM" id="SSF50998">
    <property type="entry name" value="Quinoprotein alcohol dehydrogenase-like"/>
    <property type="match status" value="1"/>
</dbReference>
<gene>
    <name evidence="10" type="ORF">CLI92_02325</name>
</gene>
<dbReference type="EMBL" id="NTBI01000001">
    <property type="protein sequence ID" value="PAX18648.1"/>
    <property type="molecule type" value="Genomic_DNA"/>
</dbReference>
<evidence type="ECO:0000256" key="2">
    <source>
        <dbReference type="ARBA" id="ARBA00008387"/>
    </source>
</evidence>
<dbReference type="InterPro" id="IPR011047">
    <property type="entry name" value="Quinoprotein_ADH-like_sf"/>
</dbReference>
<comment type="similarity">
    <text evidence="2">Belongs to the PilY1 family.</text>
</comment>
<dbReference type="GeneID" id="93875560"/>
<reference evidence="10 11" key="1">
    <citation type="submission" date="2017-08" db="EMBL/GenBank/DDBJ databases">
        <title>WGS of Clinical strains of the CDC Group NO-1 linked to zoonotic infections in humans.</title>
        <authorList>
            <person name="Bernier A.-M."/>
            <person name="Bernard K."/>
        </authorList>
    </citation>
    <scope>NUCLEOTIDE SEQUENCE [LARGE SCALE GENOMIC DNA]</scope>
    <source>
        <strain evidence="10 11">NML91-0035</strain>
    </source>
</reference>
<evidence type="ECO:0000256" key="7">
    <source>
        <dbReference type="SAM" id="MobiDB-lite"/>
    </source>
</evidence>
<evidence type="ECO:0000313" key="10">
    <source>
        <dbReference type="EMBL" id="PAX18648.1"/>
    </source>
</evidence>
<evidence type="ECO:0000256" key="6">
    <source>
        <dbReference type="ARBA" id="ARBA00023263"/>
    </source>
</evidence>
<evidence type="ECO:0000256" key="5">
    <source>
        <dbReference type="ARBA" id="ARBA00022837"/>
    </source>
</evidence>
<protein>
    <submittedName>
        <fullName evidence="10">Pilus assembly protein PilC</fullName>
    </submittedName>
</protein>
<dbReference type="GO" id="GO:0009289">
    <property type="term" value="C:pilus"/>
    <property type="evidence" value="ECO:0007669"/>
    <property type="project" value="UniProtKB-SubCell"/>
</dbReference>
<sequence>MFKKTALYQAVLSLLAVTGASQLMAAPLELADTPPGTGFKPPKPNVILSLDNSGSMSWDIDGCRTVDSIPIYGGGVVYNGVVYVRNNAGESQCRYELNSGGYATRNQVGSWGRFRLYTLPGQGSQRFFKADPGQSRIRTLKSSLATAMTNVVADGSIRMAWQSMHNNGETFDARSLTQGSLNSMKLFEGTHRSTFQAYLNSLRPSSGTPSHRMMQQAHNYMSSAQGVNSPWAKNPGVAAEPYLGCRRAYHIFLTDGSWNSQWPAILPTGNLDNDGVSNIGGTPESYNPNAGYAKVFRGEESGTLADWAFKSWITDLQPSIRNEVALLPDYLNAPSETTVGSVVVPRFWNPRYNPATWQHLITFSIGYSRSAYEWAPFPQFDQSWVTADPTVLADNYGGDFNRLYTTTQSWPVLEVGVTADRSSTRPSDLWHMALNSRGKFYPVDSGERLTAAFTEIFKRISADTQPGTTATAASGSNNVFTDVGLFTSTFDSARAWKGYVEAWTLNTEGQRSPNMTWGMNGTNPRNTADMLDDLTEDQIKQRLILTTNDATGQGVPFVWRTASGSQPLSQAQRDALSGGAGAADPDEGKKRIDFLRGSRTLETDANYRTRQSRQGDIVNSSIWYVGKPASGYGDASYLQFAKNNRQSADDAMIYVGGNDGMLHGFSAKDGRERIAYIPKGIVPGLRELTLPSYTHKFYVDGSPFAGDAKIGGSWRTVLVGTLGAGGRGYFVLDVTKPDDFSANNAASLVLLDATEIPRNLTGAPDPTGVDADLGHIFSAPVAHETYPMRAAQVAQMNNGRWAVVLGNGYNSANEQPVLYIQYLDGDKSVRKIEAITSSATATVENKSENGLSAPRLVDINGDDRPDVIYAGDLKGNLWKFDVSSDSPSDWGVAFGGQPLFTACKRTDAGQVSNPCVRQPITAAPTVRAHPKGAGMMVAFGTGRNLTMEDRSATETQAIYSVLDNTRYKPRTSASAKLLQVHPGGTEGGATIPAPQALPAATALVAQKVASATTHSGVGVSAGTDFWATSGNEVDWNNPATKGWFLNLPASGERLLQTMPFYDGSNILAVNTQVPARGSGDLEDETCSAVPEAGKRYLTMLNIMTGKPPSVQLMDLNGDGFYNGDDNNVSRMSLLPDSMTAIKTDRNTVVTSSGGGQPTPQENKLALMPIQALRPSWRQLQ</sequence>
<keyword evidence="4" id="KW-0479">Metal-binding</keyword>
<keyword evidence="6" id="KW-0281">Fimbrium</keyword>
<evidence type="ECO:0000256" key="8">
    <source>
        <dbReference type="SAM" id="SignalP"/>
    </source>
</evidence>
<dbReference type="RefSeq" id="WP_095543481.1">
    <property type="nucleotide sequence ID" value="NZ_NSJC01000029.1"/>
</dbReference>
<evidence type="ECO:0000259" key="9">
    <source>
        <dbReference type="Pfam" id="PF05567"/>
    </source>
</evidence>
<name>A0A2A2T9E5_9BURK</name>
<feature type="domain" description="PilY1 beta-propeller" evidence="9">
    <location>
        <begin position="615"/>
        <end position="966"/>
    </location>
</feature>
<dbReference type="Pfam" id="PF05567">
    <property type="entry name" value="T4P_PilY1"/>
    <property type="match status" value="1"/>
</dbReference>
<dbReference type="AlphaFoldDB" id="A0A2A2T9E5"/>
<dbReference type="GO" id="GO:0046872">
    <property type="term" value="F:metal ion binding"/>
    <property type="evidence" value="ECO:0007669"/>
    <property type="project" value="UniProtKB-KW"/>
</dbReference>
<keyword evidence="8" id="KW-0732">Signal</keyword>
<dbReference type="SUPFAM" id="SSF69318">
    <property type="entry name" value="Integrin alpha N-terminal domain"/>
    <property type="match status" value="1"/>
</dbReference>
<feature type="signal peptide" evidence="8">
    <location>
        <begin position="1"/>
        <end position="25"/>
    </location>
</feature>
<accession>A0A2A2T9E5</accession>
<dbReference type="InterPro" id="IPR028994">
    <property type="entry name" value="Integrin_alpha_N"/>
</dbReference>
<keyword evidence="3" id="KW-1029">Fimbrium biogenesis</keyword>
<evidence type="ECO:0000256" key="1">
    <source>
        <dbReference type="ARBA" id="ARBA00004561"/>
    </source>
</evidence>
<dbReference type="InterPro" id="IPR008707">
    <property type="entry name" value="B-propeller_PilY1"/>
</dbReference>
<evidence type="ECO:0000313" key="11">
    <source>
        <dbReference type="Proteomes" id="UP000217780"/>
    </source>
</evidence>